<evidence type="ECO:0000256" key="1">
    <source>
        <dbReference type="SAM" id="MobiDB-lite"/>
    </source>
</evidence>
<proteinExistence type="predicted"/>
<accession>A0A6N8DS74</accession>
<organism evidence="2 3">
    <name type="scientific">Rhodoblastus acidophilus</name>
    <name type="common">Rhodopseudomonas acidophila</name>
    <dbReference type="NCBI Taxonomy" id="1074"/>
    <lineage>
        <taxon>Bacteria</taxon>
        <taxon>Pseudomonadati</taxon>
        <taxon>Pseudomonadota</taxon>
        <taxon>Alphaproteobacteria</taxon>
        <taxon>Hyphomicrobiales</taxon>
        <taxon>Rhodoblastaceae</taxon>
        <taxon>Rhodoblastus</taxon>
    </lineage>
</organism>
<reference evidence="2 3" key="1">
    <citation type="submission" date="2019-11" db="EMBL/GenBank/DDBJ databases">
        <title>Whole-genome sequence of a Rhodoblastus acidophilus DSM 142.</title>
        <authorList>
            <person name="Kyndt J.A."/>
            <person name="Meyer T.E."/>
        </authorList>
    </citation>
    <scope>NUCLEOTIDE SEQUENCE [LARGE SCALE GENOMIC DNA]</scope>
    <source>
        <strain evidence="2 3">DSM 142</strain>
    </source>
</reference>
<sequence>MRPDLPAWLEDAIFKAIAVDPAKRYANVLEFAFEIENGARRGGPAVARKTPLFERNPLLFWQGLCAVRHFPGRCAVSKVIKPDRNAQNDAPASAEQKDSATAS</sequence>
<evidence type="ECO:0000313" key="3">
    <source>
        <dbReference type="Proteomes" id="UP000439113"/>
    </source>
</evidence>
<evidence type="ECO:0000313" key="2">
    <source>
        <dbReference type="EMBL" id="MTV32031.1"/>
    </source>
</evidence>
<feature type="region of interest" description="Disordered" evidence="1">
    <location>
        <begin position="81"/>
        <end position="103"/>
    </location>
</feature>
<comment type="caution">
    <text evidence="2">The sequence shown here is derived from an EMBL/GenBank/DDBJ whole genome shotgun (WGS) entry which is preliminary data.</text>
</comment>
<evidence type="ECO:0008006" key="4">
    <source>
        <dbReference type="Google" id="ProtNLM"/>
    </source>
</evidence>
<gene>
    <name evidence="2" type="ORF">GJ654_13650</name>
</gene>
<dbReference type="EMBL" id="WNKS01000013">
    <property type="protein sequence ID" value="MTV32031.1"/>
    <property type="molecule type" value="Genomic_DNA"/>
</dbReference>
<dbReference type="OrthoDB" id="9801841at2"/>
<name>A0A6N8DS74_RHOAC</name>
<dbReference type="Proteomes" id="UP000439113">
    <property type="component" value="Unassembled WGS sequence"/>
</dbReference>
<protein>
    <recommendedName>
        <fullName evidence="4">Serine/threonine protein kinase</fullName>
    </recommendedName>
</protein>
<dbReference type="RefSeq" id="WP_155446729.1">
    <property type="nucleotide sequence ID" value="NZ_JAOQNR010000014.1"/>
</dbReference>
<dbReference type="AlphaFoldDB" id="A0A6N8DS74"/>